<evidence type="ECO:0000256" key="1">
    <source>
        <dbReference type="ARBA" id="ARBA00000077"/>
    </source>
</evidence>
<gene>
    <name evidence="14" type="primary">rnhB</name>
    <name evidence="19" type="ORF">GXN76_09195</name>
</gene>
<dbReference type="GO" id="GO:0032299">
    <property type="term" value="C:ribonuclease H2 complex"/>
    <property type="evidence" value="ECO:0007669"/>
    <property type="project" value="TreeGrafter"/>
</dbReference>
<keyword evidence="20" id="KW-1185">Reference proteome</keyword>
<keyword evidence="11 14" id="KW-0255">Endonuclease</keyword>
<evidence type="ECO:0000259" key="18">
    <source>
        <dbReference type="PROSITE" id="PS51975"/>
    </source>
</evidence>
<keyword evidence="8 14" id="KW-0963">Cytoplasm</keyword>
<evidence type="ECO:0000256" key="3">
    <source>
        <dbReference type="ARBA" id="ARBA00004065"/>
    </source>
</evidence>
<comment type="subcellular location">
    <subcellularLocation>
        <location evidence="4 14">Cytoplasm</location>
    </subcellularLocation>
</comment>
<dbReference type="RefSeq" id="WP_173222516.1">
    <property type="nucleotide sequence ID" value="NZ_CP048104.1"/>
</dbReference>
<evidence type="ECO:0000313" key="19">
    <source>
        <dbReference type="EMBL" id="QKG84635.1"/>
    </source>
</evidence>
<comment type="cofactor">
    <cofactor evidence="14 15">
        <name>Mn(2+)</name>
        <dbReference type="ChEBI" id="CHEBI:29035"/>
    </cofactor>
    <cofactor evidence="14 15">
        <name>Mg(2+)</name>
        <dbReference type="ChEBI" id="CHEBI:18420"/>
    </cofactor>
    <text evidence="14 15">Manganese or magnesium. Binds 1 divalent metal ion per monomer in the absence of substrate. May bind a second metal ion after substrate binding.</text>
</comment>
<dbReference type="GO" id="GO:0004523">
    <property type="term" value="F:RNA-DNA hybrid ribonuclease activity"/>
    <property type="evidence" value="ECO:0007669"/>
    <property type="project" value="UniProtKB-UniRule"/>
</dbReference>
<dbReference type="CDD" id="cd07182">
    <property type="entry name" value="RNase_HII_bacteria_HII_like"/>
    <property type="match status" value="1"/>
</dbReference>
<dbReference type="InterPro" id="IPR036397">
    <property type="entry name" value="RNaseH_sf"/>
</dbReference>
<dbReference type="Gene3D" id="3.30.420.10">
    <property type="entry name" value="Ribonuclease H-like superfamily/Ribonuclease H"/>
    <property type="match status" value="1"/>
</dbReference>
<feature type="binding site" evidence="14 15">
    <location>
        <position position="80"/>
    </location>
    <ligand>
        <name>a divalent metal cation</name>
        <dbReference type="ChEBI" id="CHEBI:60240"/>
    </ligand>
</feature>
<dbReference type="EC" id="3.1.26.4" evidence="6 14"/>
<evidence type="ECO:0000256" key="14">
    <source>
        <dbReference type="HAMAP-Rule" id="MF_00052"/>
    </source>
</evidence>
<dbReference type="Pfam" id="PF01351">
    <property type="entry name" value="RNase_HII"/>
    <property type="match status" value="1"/>
</dbReference>
<dbReference type="HAMAP" id="MF_00052_B">
    <property type="entry name" value="RNase_HII_B"/>
    <property type="match status" value="1"/>
</dbReference>
<dbReference type="EMBL" id="CP048104">
    <property type="protein sequence ID" value="QKG84635.1"/>
    <property type="molecule type" value="Genomic_DNA"/>
</dbReference>
<dbReference type="PANTHER" id="PTHR10954:SF18">
    <property type="entry name" value="RIBONUCLEASE HII"/>
    <property type="match status" value="1"/>
</dbReference>
<evidence type="ECO:0000256" key="2">
    <source>
        <dbReference type="ARBA" id="ARBA00001946"/>
    </source>
</evidence>
<dbReference type="InterPro" id="IPR012337">
    <property type="entry name" value="RNaseH-like_sf"/>
</dbReference>
<comment type="cofactor">
    <cofactor evidence="2">
        <name>Mg(2+)</name>
        <dbReference type="ChEBI" id="CHEBI:18420"/>
    </cofactor>
</comment>
<dbReference type="KEGG" id="kpul:GXN76_09195"/>
<feature type="domain" description="RNase H type-2" evidence="18">
    <location>
        <begin position="73"/>
        <end position="261"/>
    </location>
</feature>
<dbReference type="PANTHER" id="PTHR10954">
    <property type="entry name" value="RIBONUCLEASE H2 SUBUNIT A"/>
    <property type="match status" value="1"/>
</dbReference>
<keyword evidence="13 14" id="KW-0464">Manganese</keyword>
<feature type="binding site" evidence="14 15">
    <location>
        <position position="79"/>
    </location>
    <ligand>
        <name>a divalent metal cation</name>
        <dbReference type="ChEBI" id="CHEBI:60240"/>
    </ligand>
</feature>
<dbReference type="PROSITE" id="PS51975">
    <property type="entry name" value="RNASE_H_2"/>
    <property type="match status" value="1"/>
</dbReference>
<dbReference type="SUPFAM" id="SSF53098">
    <property type="entry name" value="Ribonuclease H-like"/>
    <property type="match status" value="1"/>
</dbReference>
<dbReference type="AlphaFoldDB" id="A0A7D4BHK0"/>
<sequence>MKVKGTVREIKERLSTGTEVSDTWIQELLQDSRAGVQKLARSYLRKKDRLEKEAQRISKMWEFEHSFRKQGYHIIAGVDEAGRGPLAGPVVAAAVVLPASFDAKGLNDSKKLSVEERASLRVRIEKEAVAIGVSVVDNTYIEKYNILQATYEAMRRSILQLKPIPEMILLDAVKLPGMELPQHSIVKGDALSHSIAAASVIAKTVRDEWMIQAASRYPEYGFEHHMGYGTPEHLKALERFGPCSIHRRTFAPVNQYVSVSS</sequence>
<dbReference type="NCBIfam" id="NF000594">
    <property type="entry name" value="PRK00015.1-1"/>
    <property type="match status" value="1"/>
</dbReference>
<dbReference type="GO" id="GO:0030145">
    <property type="term" value="F:manganese ion binding"/>
    <property type="evidence" value="ECO:0007669"/>
    <property type="project" value="UniProtKB-UniRule"/>
</dbReference>
<comment type="function">
    <text evidence="3 14 16">Endonuclease that specifically degrades the RNA of RNA-DNA hybrids.</text>
</comment>
<dbReference type="GO" id="GO:0043137">
    <property type="term" value="P:DNA replication, removal of RNA primer"/>
    <property type="evidence" value="ECO:0007669"/>
    <property type="project" value="TreeGrafter"/>
</dbReference>
<dbReference type="Proteomes" id="UP000503088">
    <property type="component" value="Chromosome"/>
</dbReference>
<feature type="coiled-coil region" evidence="17">
    <location>
        <begin position="33"/>
        <end position="60"/>
    </location>
</feature>
<name>A0A7D4BHK0_9BACL</name>
<proteinExistence type="inferred from homology"/>
<evidence type="ECO:0000256" key="11">
    <source>
        <dbReference type="ARBA" id="ARBA00022759"/>
    </source>
</evidence>
<keyword evidence="10 14" id="KW-0479">Metal-binding</keyword>
<evidence type="ECO:0000256" key="6">
    <source>
        <dbReference type="ARBA" id="ARBA00012180"/>
    </source>
</evidence>
<dbReference type="InterPro" id="IPR022898">
    <property type="entry name" value="RNase_HII"/>
</dbReference>
<evidence type="ECO:0000256" key="7">
    <source>
        <dbReference type="ARBA" id="ARBA00019179"/>
    </source>
</evidence>
<evidence type="ECO:0000256" key="4">
    <source>
        <dbReference type="ARBA" id="ARBA00004496"/>
    </source>
</evidence>
<keyword evidence="17" id="KW-0175">Coiled coil</keyword>
<evidence type="ECO:0000256" key="15">
    <source>
        <dbReference type="PROSITE-ProRule" id="PRU01319"/>
    </source>
</evidence>
<dbReference type="InterPro" id="IPR024567">
    <property type="entry name" value="RNase_HII/HIII_dom"/>
</dbReference>
<comment type="catalytic activity">
    <reaction evidence="1 14 15 16">
        <text>Endonucleolytic cleavage to 5'-phosphomonoester.</text>
        <dbReference type="EC" id="3.1.26.4"/>
    </reaction>
</comment>
<evidence type="ECO:0000256" key="16">
    <source>
        <dbReference type="RuleBase" id="RU003515"/>
    </source>
</evidence>
<keyword evidence="9 14" id="KW-0540">Nuclease</keyword>
<feature type="binding site" evidence="14 15">
    <location>
        <position position="171"/>
    </location>
    <ligand>
        <name>a divalent metal cation</name>
        <dbReference type="ChEBI" id="CHEBI:60240"/>
    </ligand>
</feature>
<comment type="similarity">
    <text evidence="5 14 16">Belongs to the RNase HII family.</text>
</comment>
<dbReference type="FunFam" id="3.30.420.10:FF:000006">
    <property type="entry name" value="Ribonuclease HII"/>
    <property type="match status" value="1"/>
</dbReference>
<protein>
    <recommendedName>
        <fullName evidence="7 14">Ribonuclease HII</fullName>
        <shortName evidence="14">RNase HII</shortName>
        <ecNumber evidence="6 14">3.1.26.4</ecNumber>
    </recommendedName>
</protein>
<evidence type="ECO:0000256" key="12">
    <source>
        <dbReference type="ARBA" id="ARBA00022801"/>
    </source>
</evidence>
<evidence type="ECO:0000313" key="20">
    <source>
        <dbReference type="Proteomes" id="UP000503088"/>
    </source>
</evidence>
<accession>A0A7D4BHK0</accession>
<evidence type="ECO:0000256" key="10">
    <source>
        <dbReference type="ARBA" id="ARBA00022723"/>
    </source>
</evidence>
<dbReference type="NCBIfam" id="NF000595">
    <property type="entry name" value="PRK00015.1-3"/>
    <property type="match status" value="1"/>
</dbReference>
<evidence type="ECO:0000256" key="5">
    <source>
        <dbReference type="ARBA" id="ARBA00007383"/>
    </source>
</evidence>
<dbReference type="GO" id="GO:0005737">
    <property type="term" value="C:cytoplasm"/>
    <property type="evidence" value="ECO:0007669"/>
    <property type="project" value="UniProtKB-SubCell"/>
</dbReference>
<keyword evidence="12 14" id="KW-0378">Hydrolase</keyword>
<evidence type="ECO:0000256" key="8">
    <source>
        <dbReference type="ARBA" id="ARBA00022490"/>
    </source>
</evidence>
<reference evidence="19 20" key="1">
    <citation type="submission" date="2020-01" db="EMBL/GenBank/DDBJ databases">
        <authorList>
            <person name="Gulvik C.A."/>
            <person name="Batra D.G."/>
        </authorList>
    </citation>
    <scope>NUCLEOTIDE SEQUENCE [LARGE SCALE GENOMIC DNA]</scope>
    <source>
        <strain evidence="19 20">W9323</strain>
    </source>
</reference>
<evidence type="ECO:0000256" key="17">
    <source>
        <dbReference type="SAM" id="Coils"/>
    </source>
</evidence>
<dbReference type="GO" id="GO:0003723">
    <property type="term" value="F:RNA binding"/>
    <property type="evidence" value="ECO:0007669"/>
    <property type="project" value="UniProtKB-UniRule"/>
</dbReference>
<dbReference type="GO" id="GO:0006298">
    <property type="term" value="P:mismatch repair"/>
    <property type="evidence" value="ECO:0007669"/>
    <property type="project" value="TreeGrafter"/>
</dbReference>
<organism evidence="19 20">
    <name type="scientific">Kroppenstedtia pulmonis</name>
    <dbReference type="NCBI Taxonomy" id="1380685"/>
    <lineage>
        <taxon>Bacteria</taxon>
        <taxon>Bacillati</taxon>
        <taxon>Bacillota</taxon>
        <taxon>Bacilli</taxon>
        <taxon>Bacillales</taxon>
        <taxon>Thermoactinomycetaceae</taxon>
        <taxon>Kroppenstedtia</taxon>
    </lineage>
</organism>
<evidence type="ECO:0000256" key="9">
    <source>
        <dbReference type="ARBA" id="ARBA00022722"/>
    </source>
</evidence>
<evidence type="ECO:0000256" key="13">
    <source>
        <dbReference type="ARBA" id="ARBA00023211"/>
    </source>
</evidence>
<dbReference type="InterPro" id="IPR001352">
    <property type="entry name" value="RNase_HII/HIII"/>
</dbReference>